<evidence type="ECO:0000256" key="1">
    <source>
        <dbReference type="SAM" id="MobiDB-lite"/>
    </source>
</evidence>
<keyword evidence="3" id="KW-1185">Reference proteome</keyword>
<dbReference type="AlphaFoldDB" id="A0A9P7D1Q6"/>
<protein>
    <submittedName>
        <fullName evidence="2">HbrB-like-domain-containing protein</fullName>
    </submittedName>
</protein>
<feature type="compositionally biased region" description="Basic and acidic residues" evidence="1">
    <location>
        <begin position="150"/>
        <end position="162"/>
    </location>
</feature>
<proteinExistence type="predicted"/>
<dbReference type="EMBL" id="JABBWD010000023">
    <property type="protein sequence ID" value="KAG1777000.1"/>
    <property type="molecule type" value="Genomic_DNA"/>
</dbReference>
<dbReference type="GO" id="GO:0038203">
    <property type="term" value="P:TORC2 signaling"/>
    <property type="evidence" value="ECO:0007669"/>
    <property type="project" value="TreeGrafter"/>
</dbReference>
<evidence type="ECO:0000313" key="2">
    <source>
        <dbReference type="EMBL" id="KAG1777000.1"/>
    </source>
</evidence>
<dbReference type="Pfam" id="PF08539">
    <property type="entry name" value="HbrB"/>
    <property type="match status" value="1"/>
</dbReference>
<reference evidence="2" key="1">
    <citation type="journal article" date="2020" name="New Phytol.">
        <title>Comparative genomics reveals dynamic genome evolution in host specialist ectomycorrhizal fungi.</title>
        <authorList>
            <person name="Lofgren L.A."/>
            <person name="Nguyen N.H."/>
            <person name="Vilgalys R."/>
            <person name="Ruytinx J."/>
            <person name="Liao H.L."/>
            <person name="Branco S."/>
            <person name="Kuo A."/>
            <person name="LaButti K."/>
            <person name="Lipzen A."/>
            <person name="Andreopoulos W."/>
            <person name="Pangilinan J."/>
            <person name="Riley R."/>
            <person name="Hundley H."/>
            <person name="Na H."/>
            <person name="Barry K."/>
            <person name="Grigoriev I.V."/>
            <person name="Stajich J.E."/>
            <person name="Kennedy P.G."/>
        </authorList>
    </citation>
    <scope>NUCLEOTIDE SEQUENCE</scope>
    <source>
        <strain evidence="2">DOB743</strain>
    </source>
</reference>
<accession>A0A9P7D1Q6</accession>
<feature type="compositionally biased region" description="Low complexity" evidence="1">
    <location>
        <begin position="133"/>
        <end position="149"/>
    </location>
</feature>
<organism evidence="2 3">
    <name type="scientific">Suillus placidus</name>
    <dbReference type="NCBI Taxonomy" id="48579"/>
    <lineage>
        <taxon>Eukaryota</taxon>
        <taxon>Fungi</taxon>
        <taxon>Dikarya</taxon>
        <taxon>Basidiomycota</taxon>
        <taxon>Agaricomycotina</taxon>
        <taxon>Agaricomycetes</taxon>
        <taxon>Agaricomycetidae</taxon>
        <taxon>Boletales</taxon>
        <taxon>Suillineae</taxon>
        <taxon>Suillaceae</taxon>
        <taxon>Suillus</taxon>
    </lineage>
</organism>
<dbReference type="Proteomes" id="UP000714275">
    <property type="component" value="Unassembled WGS sequence"/>
</dbReference>
<feature type="region of interest" description="Disordered" evidence="1">
    <location>
        <begin position="547"/>
        <end position="604"/>
    </location>
</feature>
<dbReference type="InterPro" id="IPR013745">
    <property type="entry name" value="Bit61/PRR5"/>
</dbReference>
<comment type="caution">
    <text evidence="2">The sequence shown here is derived from an EMBL/GenBank/DDBJ whole genome shotgun (WGS) entry which is preliminary data.</text>
</comment>
<dbReference type="GO" id="GO:0031932">
    <property type="term" value="C:TORC2 complex"/>
    <property type="evidence" value="ECO:0007669"/>
    <property type="project" value="TreeGrafter"/>
</dbReference>
<name>A0A9P7D1Q6_9AGAM</name>
<dbReference type="PANTHER" id="PTHR32428">
    <property type="entry name" value="TARGET OF RAPAMYCIN COMPLEX 2 SUBUNIT BIT61-RELATED"/>
    <property type="match status" value="1"/>
</dbReference>
<dbReference type="PANTHER" id="PTHR32428:SF2">
    <property type="entry name" value="TARGET OF RAPAMYCIN COMPLEX 2 SUBUNIT BIT61-RELATED"/>
    <property type="match status" value="1"/>
</dbReference>
<gene>
    <name evidence="2" type="ORF">EV702DRAFT_1226745</name>
</gene>
<evidence type="ECO:0000313" key="3">
    <source>
        <dbReference type="Proteomes" id="UP000714275"/>
    </source>
</evidence>
<dbReference type="OrthoDB" id="2290221at2759"/>
<feature type="region of interest" description="Disordered" evidence="1">
    <location>
        <begin position="1"/>
        <end position="65"/>
    </location>
</feature>
<sequence length="635" mass="68905">MLLGRTRRSYDSGPPTPPSPTLVVDDGDDEQSDSSCPKRTYGDHRRSASSSDATPRPKSSAFRSGPFLALPTFHHEHDRRRQQHEALLDADNHFDFDGSAPHARHDLNINIPSSDPFLAAPPQQPSRRLGFFTASNSTSNPRNTSPSPSKHLEHSDRSHTHPRAEVVVSQSPIMASVASSNTLKSHTSPSKPSSARTYDAKLVSREMHRLGTLAGLNPSIAPSLSTGPVAPPLTFTPSTSPSSSGIASAPILHSSASSVGITDKDNPWRTLHVHVLPLFNEEPLRVPIEDLNALVRRHIQTVLALSPSKTLATLETDARELIAAGMVTLNAKLSNISDEILLGRVLEIWGFFWDQILPYIEGVLLPLQTDPFLTSLYRTQKQHRTSSPTRQGSKLSGSLALSSLSPTIDVRSVALCAFRDRVVLPIYGRLQNLLSPPLGKDTLARLSPFRQPRLQQMLLVLTSERRVRSPSPPLSLHTPVIHPSAGEAAIESLLRLVSNPQRLSHGLAPRAATPSFLSAGRPRDRRGRIGSSGAVSVLGIVGGWATMPARPDEREEEEEGGETPKIGGIDKGLTKPYHQRGGGWGLGAGNEDIIRPAEEDDDDEALDWDQAQAVVERMVGVKPVEAVADSRRRAT</sequence>
<feature type="region of interest" description="Disordered" evidence="1">
    <location>
        <begin position="114"/>
        <end position="162"/>
    </location>
</feature>